<dbReference type="InterPro" id="IPR001005">
    <property type="entry name" value="SANT/Myb"/>
</dbReference>
<accession>A0ABW1L5F6</accession>
<dbReference type="PANTHER" id="PTHR41302">
    <property type="entry name" value="PRESPORE-SPECIFIC TRANSCRIPTIONAL REGULATOR RSFA-RELATED"/>
    <property type="match status" value="1"/>
</dbReference>
<keyword evidence="1" id="KW-0175">Coiled coil</keyword>
<keyword evidence="4" id="KW-1185">Reference proteome</keyword>
<feature type="domain" description="Myb-like" evidence="2">
    <location>
        <begin position="2"/>
        <end position="58"/>
    </location>
</feature>
<evidence type="ECO:0000256" key="1">
    <source>
        <dbReference type="SAM" id="Coils"/>
    </source>
</evidence>
<sequence>MDEKKRKDSWTVEDDKILADTVLTFVREGKTQLQAFVEAETILGRTRQACGFRWNKTLRKQYNIQKLNRSKPNEVHSHLQQAMTSYDELAQAYERLKQDYEQLQSENQKLKNLAY</sequence>
<dbReference type="InterPro" id="IPR009057">
    <property type="entry name" value="Homeodomain-like_sf"/>
</dbReference>
<dbReference type="PANTHER" id="PTHR41302:SF2">
    <property type="entry name" value="PRESPORE SPECIFIC TRANSCRIPTIONAL ACTIVATOR RSFA"/>
    <property type="match status" value="1"/>
</dbReference>
<dbReference type="EMBL" id="JBHSRI010000005">
    <property type="protein sequence ID" value="MFC6038899.1"/>
    <property type="molecule type" value="Genomic_DNA"/>
</dbReference>
<evidence type="ECO:0000259" key="2">
    <source>
        <dbReference type="PROSITE" id="PS50090"/>
    </source>
</evidence>
<comment type="caution">
    <text evidence="3">The sequence shown here is derived from an EMBL/GenBank/DDBJ whole genome shotgun (WGS) entry which is preliminary data.</text>
</comment>
<evidence type="ECO:0000313" key="3">
    <source>
        <dbReference type="EMBL" id="MFC6038899.1"/>
    </source>
</evidence>
<reference evidence="4" key="1">
    <citation type="journal article" date="2019" name="Int. J. Syst. Evol. Microbiol.">
        <title>The Global Catalogue of Microorganisms (GCM) 10K type strain sequencing project: providing services to taxonomists for standard genome sequencing and annotation.</title>
        <authorList>
            <consortium name="The Broad Institute Genomics Platform"/>
            <consortium name="The Broad Institute Genome Sequencing Center for Infectious Disease"/>
            <person name="Wu L."/>
            <person name="Ma J."/>
        </authorList>
    </citation>
    <scope>NUCLEOTIDE SEQUENCE [LARGE SCALE GENOMIC DNA]</scope>
    <source>
        <strain evidence="4">CCUG 54527</strain>
    </source>
</reference>
<dbReference type="SUPFAM" id="SSF46689">
    <property type="entry name" value="Homeodomain-like"/>
    <property type="match status" value="1"/>
</dbReference>
<dbReference type="Pfam" id="PF13921">
    <property type="entry name" value="Myb_DNA-bind_6"/>
    <property type="match status" value="1"/>
</dbReference>
<proteinExistence type="predicted"/>
<dbReference type="Proteomes" id="UP001596170">
    <property type="component" value="Unassembled WGS sequence"/>
</dbReference>
<name>A0ABW1L5F6_9BACL</name>
<dbReference type="InterPro" id="IPR014243">
    <property type="entry name" value="RsfA-like"/>
</dbReference>
<gene>
    <name evidence="3" type="ORF">ACFPYN_05450</name>
</gene>
<feature type="coiled-coil region" evidence="1">
    <location>
        <begin position="79"/>
        <end position="113"/>
    </location>
</feature>
<evidence type="ECO:0000313" key="4">
    <source>
        <dbReference type="Proteomes" id="UP001596170"/>
    </source>
</evidence>
<dbReference type="PROSITE" id="PS50090">
    <property type="entry name" value="MYB_LIKE"/>
    <property type="match status" value="1"/>
</dbReference>
<organism evidence="3 4">
    <name type="scientific">Paenisporosarcina macmurdoensis</name>
    <dbReference type="NCBI Taxonomy" id="212659"/>
    <lineage>
        <taxon>Bacteria</taxon>
        <taxon>Bacillati</taxon>
        <taxon>Bacillota</taxon>
        <taxon>Bacilli</taxon>
        <taxon>Bacillales</taxon>
        <taxon>Caryophanaceae</taxon>
        <taxon>Paenisporosarcina</taxon>
    </lineage>
</organism>
<dbReference type="RefSeq" id="WP_377733001.1">
    <property type="nucleotide sequence ID" value="NZ_JBHSRI010000005.1"/>
</dbReference>
<protein>
    <submittedName>
        <fullName evidence="3">Transcriptional regulator</fullName>
    </submittedName>
</protein>